<evidence type="ECO:0000256" key="2">
    <source>
        <dbReference type="ARBA" id="ARBA00022771"/>
    </source>
</evidence>
<dbReference type="InterPro" id="IPR003126">
    <property type="entry name" value="Znf_UBR"/>
</dbReference>
<feature type="region of interest" description="Disordered" evidence="5">
    <location>
        <begin position="1"/>
        <end position="115"/>
    </location>
</feature>
<dbReference type="EMBL" id="BDGG01000001">
    <property type="protein sequence ID" value="GAU87749.1"/>
    <property type="molecule type" value="Genomic_DNA"/>
</dbReference>
<keyword evidence="6" id="KW-0472">Membrane</keyword>
<dbReference type="InterPro" id="IPR040204">
    <property type="entry name" value="UBR7"/>
</dbReference>
<dbReference type="GO" id="GO:0008270">
    <property type="term" value="F:zinc ion binding"/>
    <property type="evidence" value="ECO:0007669"/>
    <property type="project" value="UniProtKB-KW"/>
</dbReference>
<dbReference type="GO" id="GO:0061630">
    <property type="term" value="F:ubiquitin protein ligase activity"/>
    <property type="evidence" value="ECO:0007669"/>
    <property type="project" value="InterPro"/>
</dbReference>
<gene>
    <name evidence="8" type="primary">RvY_00552</name>
    <name evidence="8" type="synonym">RvY_00552.1</name>
    <name evidence="8" type="ORF">RvY_00552-1</name>
</gene>
<dbReference type="SMART" id="SM00396">
    <property type="entry name" value="ZnF_UBR1"/>
    <property type="match status" value="1"/>
</dbReference>
<feature type="compositionally biased region" description="Polar residues" evidence="5">
    <location>
        <begin position="20"/>
        <end position="30"/>
    </location>
</feature>
<dbReference type="PROSITE" id="PS51157">
    <property type="entry name" value="ZF_UBR"/>
    <property type="match status" value="1"/>
</dbReference>
<evidence type="ECO:0000259" key="7">
    <source>
        <dbReference type="PROSITE" id="PS51157"/>
    </source>
</evidence>
<evidence type="ECO:0000313" key="9">
    <source>
        <dbReference type="Proteomes" id="UP000186922"/>
    </source>
</evidence>
<dbReference type="PANTHER" id="PTHR13513:SF9">
    <property type="entry name" value="E3 UBIQUITIN-PROTEIN LIGASE UBR7-RELATED"/>
    <property type="match status" value="1"/>
</dbReference>
<comment type="caution">
    <text evidence="8">The sequence shown here is derived from an EMBL/GenBank/DDBJ whole genome shotgun (WGS) entry which is preliminary data.</text>
</comment>
<proteinExistence type="predicted"/>
<dbReference type="OrthoDB" id="10262564at2759"/>
<evidence type="ECO:0000256" key="3">
    <source>
        <dbReference type="ARBA" id="ARBA00022833"/>
    </source>
</evidence>
<accession>A0A1D1UD69</accession>
<dbReference type="STRING" id="947166.A0A1D1UD69"/>
<name>A0A1D1UD69_RAMVA</name>
<keyword evidence="3" id="KW-0862">Zinc</keyword>
<dbReference type="CDD" id="cd19677">
    <property type="entry name" value="UBR-box_UBR7"/>
    <property type="match status" value="1"/>
</dbReference>
<feature type="compositionally biased region" description="Low complexity" evidence="5">
    <location>
        <begin position="7"/>
        <end position="19"/>
    </location>
</feature>
<dbReference type="Pfam" id="PF02207">
    <property type="entry name" value="zf-UBR"/>
    <property type="match status" value="1"/>
</dbReference>
<feature type="region of interest" description="Disordered" evidence="5">
    <location>
        <begin position="155"/>
        <end position="206"/>
    </location>
</feature>
<dbReference type="PANTHER" id="PTHR13513">
    <property type="entry name" value="E3 UBIQUITIN-PROTEIN LIGASE UBR7"/>
    <property type="match status" value="1"/>
</dbReference>
<sequence length="533" mass="58192">MSEHNLPSTSTSPQPMSTSLINFPSSSTAPQVDLTRTDNADNKRTLEDAFSNEEASSAKSSLRNATTLNSSEIPEDQPQNSDDKVRLIADEKPAEEESLAKEESTEGSNHSSVEVDVPIIVLSATAGQEVRSDDDNTGNVRVVLMTVEAFTTYHHASPDDVPTLPVSDEENSVKPVMEQANSGEEEKPVEQTTPTVEFPPEQEEQPAEVAEVAEEARTVDLEAGNGDGGVVENGETRVDEALEGPQGDHQEGPIVTEPVVDEIEATEPVIQTIEITTVTLAPGELTLDGKDVELSALKTAFPAPFIRLVQQHPKLAHMVENPTHGYRHIHGHGHGRGGELAEVPSTGSVMSGVSDAPTATTVDESGSAESLVKSDHEDQQNDELSDDVNMKALAELIDSSTRNCSYSQGYVKRQLVYACRTCILDVMDPAGMCLACALNCHEDHDIVPMLTRRSVLESRLVVLIWWCFFIIILVFDVRSRQNFLELFCCRNFRCDCGNSKFGPRKCQLIPDKDRENSMNVYNDVIDANSFSKA</sequence>
<feature type="compositionally biased region" description="Basic and acidic residues" evidence="5">
    <location>
        <begin position="81"/>
        <end position="92"/>
    </location>
</feature>
<feature type="domain" description="UBR-type" evidence="7">
    <location>
        <begin position="402"/>
        <end position="511"/>
    </location>
</feature>
<protein>
    <recommendedName>
        <fullName evidence="7">UBR-type domain-containing protein</fullName>
    </recommendedName>
</protein>
<keyword evidence="9" id="KW-1185">Reference proteome</keyword>
<keyword evidence="6" id="KW-0812">Transmembrane</keyword>
<dbReference type="InterPro" id="IPR047506">
    <property type="entry name" value="UBR7-like_UBR-box"/>
</dbReference>
<evidence type="ECO:0000256" key="4">
    <source>
        <dbReference type="PROSITE-ProRule" id="PRU00508"/>
    </source>
</evidence>
<dbReference type="AlphaFoldDB" id="A0A1D1UD69"/>
<evidence type="ECO:0000256" key="6">
    <source>
        <dbReference type="SAM" id="Phobius"/>
    </source>
</evidence>
<feature type="compositionally biased region" description="Low complexity" evidence="5">
    <location>
        <begin position="190"/>
        <end position="199"/>
    </location>
</feature>
<keyword evidence="2" id="KW-0863">Zinc-finger</keyword>
<evidence type="ECO:0000313" key="8">
    <source>
        <dbReference type="EMBL" id="GAU87749.1"/>
    </source>
</evidence>
<keyword evidence="6" id="KW-1133">Transmembrane helix</keyword>
<evidence type="ECO:0000256" key="1">
    <source>
        <dbReference type="ARBA" id="ARBA00022723"/>
    </source>
</evidence>
<feature type="compositionally biased region" description="Basic and acidic residues" evidence="5">
    <location>
        <begin position="35"/>
        <end position="47"/>
    </location>
</feature>
<dbReference type="Proteomes" id="UP000186922">
    <property type="component" value="Unassembled WGS sequence"/>
</dbReference>
<feature type="zinc finger region" description="UBR-type" evidence="4">
    <location>
        <begin position="402"/>
        <end position="511"/>
    </location>
</feature>
<dbReference type="GO" id="GO:0005737">
    <property type="term" value="C:cytoplasm"/>
    <property type="evidence" value="ECO:0007669"/>
    <property type="project" value="TreeGrafter"/>
</dbReference>
<feature type="transmembrane region" description="Helical" evidence="6">
    <location>
        <begin position="460"/>
        <end position="477"/>
    </location>
</feature>
<feature type="compositionally biased region" description="Polar residues" evidence="5">
    <location>
        <begin position="345"/>
        <end position="368"/>
    </location>
</feature>
<keyword evidence="1" id="KW-0479">Metal-binding</keyword>
<feature type="compositionally biased region" description="Polar residues" evidence="5">
    <location>
        <begin position="53"/>
        <end position="80"/>
    </location>
</feature>
<reference evidence="8 9" key="1">
    <citation type="journal article" date="2016" name="Nat. Commun.">
        <title>Extremotolerant tardigrade genome and improved radiotolerance of human cultured cells by tardigrade-unique protein.</title>
        <authorList>
            <person name="Hashimoto T."/>
            <person name="Horikawa D.D."/>
            <person name="Saito Y."/>
            <person name="Kuwahara H."/>
            <person name="Kozuka-Hata H."/>
            <person name="Shin-I T."/>
            <person name="Minakuchi Y."/>
            <person name="Ohishi K."/>
            <person name="Motoyama A."/>
            <person name="Aizu T."/>
            <person name="Enomoto A."/>
            <person name="Kondo K."/>
            <person name="Tanaka S."/>
            <person name="Hara Y."/>
            <person name="Koshikawa S."/>
            <person name="Sagara H."/>
            <person name="Miura T."/>
            <person name="Yokobori S."/>
            <person name="Miyagawa K."/>
            <person name="Suzuki Y."/>
            <person name="Kubo T."/>
            <person name="Oyama M."/>
            <person name="Kohara Y."/>
            <person name="Fujiyama A."/>
            <person name="Arakawa K."/>
            <person name="Katayama T."/>
            <person name="Toyoda A."/>
            <person name="Kunieda T."/>
        </authorList>
    </citation>
    <scope>NUCLEOTIDE SEQUENCE [LARGE SCALE GENOMIC DNA]</scope>
    <source>
        <strain evidence="8 9">YOKOZUNA-1</strain>
    </source>
</reference>
<organism evidence="8 9">
    <name type="scientific">Ramazzottius varieornatus</name>
    <name type="common">Water bear</name>
    <name type="synonym">Tardigrade</name>
    <dbReference type="NCBI Taxonomy" id="947166"/>
    <lineage>
        <taxon>Eukaryota</taxon>
        <taxon>Metazoa</taxon>
        <taxon>Ecdysozoa</taxon>
        <taxon>Tardigrada</taxon>
        <taxon>Eutardigrada</taxon>
        <taxon>Parachela</taxon>
        <taxon>Hypsibioidea</taxon>
        <taxon>Ramazzottiidae</taxon>
        <taxon>Ramazzottius</taxon>
    </lineage>
</organism>
<evidence type="ECO:0000256" key="5">
    <source>
        <dbReference type="SAM" id="MobiDB-lite"/>
    </source>
</evidence>
<feature type="region of interest" description="Disordered" evidence="5">
    <location>
        <begin position="345"/>
        <end position="385"/>
    </location>
</feature>